<evidence type="ECO:0000313" key="4">
    <source>
        <dbReference type="Proteomes" id="UP000663843"/>
    </source>
</evidence>
<dbReference type="Pfam" id="PF02872">
    <property type="entry name" value="5_nucleotid_C"/>
    <property type="match status" value="1"/>
</dbReference>
<dbReference type="InterPro" id="IPR036907">
    <property type="entry name" value="5'-Nucleotdase_C_sf"/>
</dbReference>
<dbReference type="PANTHER" id="PTHR11575:SF48">
    <property type="entry name" value="5'-NUCLEOTIDASE"/>
    <property type="match status" value="1"/>
</dbReference>
<sequence length="678" mass="75832">MTISSGFYRLRLAHPEFQEPPEAIDMYATYEDPSKIKLSHRRGYDFEEHQVWEVISEGAQDIIIRTSIPGTKKQYLSYNSCQGSGPVILGSEKSYFTLNGPITIKNSTAYEIHTNPADPNKITGTTYIAANASKELETRSYSNQSGKDIHSWELIPEPYTKHLHIAHFNDVYNMSRTENKIDRRTNMDVVPISGNFDHLLYFNSKLNEIRKNWDEVTPDGKYDSDNSRGLTLFSGDLFSPSVESMLCGGVNMVQLINRLDVDAAVPGNHEFDVRRARFDELIRNSTVPWVLSNVTEKKPAKVVAEPEQVMAASNDDEDNDGVTDAQLKSFDKRGFPMEQIQQTLIITKAGLRVGVIGLFSKDAWGATNAGVKQNLDRQSMLVACKKMIPKLRKSCDIVIALTHAEHDEDLELGQQMKSYPVDMPPGIAEAHGSDPNGDSDEVVDIILGGHNHEYGLGRGVKRGRDQVTTKQERLTKSGKSDDPGLLIVKSGTDFEDISEIDIELRRKSGRKREWIVHSVTVTRHNLKGLKSDSFILKQELKLQKMLQQTFKRDVLKELETAIAIAEAGNNLNVGKQCEQETSLGNWIADTVLEAYTELEYNPPNQPRPFAFITTGSAIKRSDKFEGKISAREILALLPYEDPLVTIYITGSDLLRALNGALSRFELDSPGSAKIKPSE</sequence>
<accession>A0A8H3B570</accession>
<proteinExistence type="inferred from homology"/>
<gene>
    <name evidence="3" type="ORF">RDB_LOCUS83281</name>
</gene>
<dbReference type="Gene3D" id="3.60.21.10">
    <property type="match status" value="1"/>
</dbReference>
<dbReference type="InterPro" id="IPR029052">
    <property type="entry name" value="Metallo-depent_PP-like"/>
</dbReference>
<organism evidence="3 4">
    <name type="scientific">Rhizoctonia solani</name>
    <dbReference type="NCBI Taxonomy" id="456999"/>
    <lineage>
        <taxon>Eukaryota</taxon>
        <taxon>Fungi</taxon>
        <taxon>Dikarya</taxon>
        <taxon>Basidiomycota</taxon>
        <taxon>Agaricomycotina</taxon>
        <taxon>Agaricomycetes</taxon>
        <taxon>Cantharellales</taxon>
        <taxon>Ceratobasidiaceae</taxon>
        <taxon>Rhizoctonia</taxon>
    </lineage>
</organism>
<protein>
    <recommendedName>
        <fullName evidence="2">5'-Nucleotidase C-terminal domain-containing protein</fullName>
    </recommendedName>
</protein>
<dbReference type="AlphaFoldDB" id="A0A8H3B570"/>
<dbReference type="Gene3D" id="3.90.780.10">
    <property type="entry name" value="5'-Nucleotidase, C-terminal domain"/>
    <property type="match status" value="1"/>
</dbReference>
<feature type="domain" description="5'-Nucleotidase C-terminal" evidence="2">
    <location>
        <begin position="569"/>
        <end position="659"/>
    </location>
</feature>
<reference evidence="3" key="1">
    <citation type="submission" date="2021-01" db="EMBL/GenBank/DDBJ databases">
        <authorList>
            <person name="Kaushik A."/>
        </authorList>
    </citation>
    <scope>NUCLEOTIDE SEQUENCE</scope>
    <source>
        <strain evidence="3">AG2-2IIIB</strain>
    </source>
</reference>
<dbReference type="GO" id="GO:0009166">
    <property type="term" value="P:nucleotide catabolic process"/>
    <property type="evidence" value="ECO:0007669"/>
    <property type="project" value="InterPro"/>
</dbReference>
<dbReference type="PANTHER" id="PTHR11575">
    <property type="entry name" value="5'-NUCLEOTIDASE-RELATED"/>
    <property type="match status" value="1"/>
</dbReference>
<evidence type="ECO:0000256" key="1">
    <source>
        <dbReference type="ARBA" id="ARBA00006654"/>
    </source>
</evidence>
<name>A0A8H3B570_9AGAM</name>
<dbReference type="SUPFAM" id="SSF56300">
    <property type="entry name" value="Metallo-dependent phosphatases"/>
    <property type="match status" value="1"/>
</dbReference>
<evidence type="ECO:0000259" key="2">
    <source>
        <dbReference type="Pfam" id="PF02872"/>
    </source>
</evidence>
<dbReference type="InterPro" id="IPR006179">
    <property type="entry name" value="5_nucleotidase/apyrase"/>
</dbReference>
<comment type="caution">
    <text evidence="3">The sequence shown here is derived from an EMBL/GenBank/DDBJ whole genome shotgun (WGS) entry which is preliminary data.</text>
</comment>
<dbReference type="EMBL" id="CAJMWT010002603">
    <property type="protein sequence ID" value="CAE6448121.1"/>
    <property type="molecule type" value="Genomic_DNA"/>
</dbReference>
<dbReference type="InterPro" id="IPR008334">
    <property type="entry name" value="5'-Nucleotdase_C"/>
</dbReference>
<dbReference type="Proteomes" id="UP000663843">
    <property type="component" value="Unassembled WGS sequence"/>
</dbReference>
<evidence type="ECO:0000313" key="3">
    <source>
        <dbReference type="EMBL" id="CAE6448121.1"/>
    </source>
</evidence>
<dbReference type="SUPFAM" id="SSF55816">
    <property type="entry name" value="5'-nucleotidase (syn. UDP-sugar hydrolase), C-terminal domain"/>
    <property type="match status" value="1"/>
</dbReference>
<dbReference type="GO" id="GO:0016787">
    <property type="term" value="F:hydrolase activity"/>
    <property type="evidence" value="ECO:0007669"/>
    <property type="project" value="InterPro"/>
</dbReference>
<dbReference type="Gene3D" id="2.80.10.50">
    <property type="match status" value="1"/>
</dbReference>
<comment type="similarity">
    <text evidence="1">Belongs to the 5'-nucleotidase family.</text>
</comment>